<evidence type="ECO:0000313" key="8">
    <source>
        <dbReference type="EMBL" id="KAF4747576.1"/>
    </source>
</evidence>
<gene>
    <name evidence="8" type="ORF">FOZ62_001565</name>
    <name evidence="9" type="ORF">FOZ63_013629</name>
</gene>
<keyword evidence="1" id="KW-0808">Transferase</keyword>
<evidence type="ECO:0000256" key="1">
    <source>
        <dbReference type="ARBA" id="ARBA00022679"/>
    </source>
</evidence>
<feature type="domain" description="Reverse transcriptase RNase H-like" evidence="7">
    <location>
        <begin position="48"/>
        <end position="130"/>
    </location>
</feature>
<dbReference type="GO" id="GO:0016787">
    <property type="term" value="F:hydrolase activity"/>
    <property type="evidence" value="ECO:0007669"/>
    <property type="project" value="UniProtKB-KW"/>
</dbReference>
<dbReference type="EMBL" id="JABANM010005467">
    <property type="protein sequence ID" value="KAF4747576.1"/>
    <property type="molecule type" value="Genomic_DNA"/>
</dbReference>
<evidence type="ECO:0000313" key="10">
    <source>
        <dbReference type="Proteomes" id="UP000553632"/>
    </source>
</evidence>
<accession>A0A7J6TT54</accession>
<dbReference type="GO" id="GO:0003964">
    <property type="term" value="F:RNA-directed DNA polymerase activity"/>
    <property type="evidence" value="ECO:0007669"/>
    <property type="project" value="UniProtKB-KW"/>
</dbReference>
<evidence type="ECO:0000313" key="9">
    <source>
        <dbReference type="EMBL" id="KAF4757742.1"/>
    </source>
</evidence>
<evidence type="ECO:0000256" key="2">
    <source>
        <dbReference type="ARBA" id="ARBA00022695"/>
    </source>
</evidence>
<dbReference type="InterPro" id="IPR041373">
    <property type="entry name" value="RT_RNaseH"/>
</dbReference>
<dbReference type="EMBL" id="JABANO010002280">
    <property type="protein sequence ID" value="KAF4757742.1"/>
    <property type="molecule type" value="Genomic_DNA"/>
</dbReference>
<dbReference type="AlphaFoldDB" id="A0A7J6TT54"/>
<keyword evidence="2" id="KW-0548">Nucleotidyltransferase</keyword>
<keyword evidence="10" id="KW-1185">Reference proteome</keyword>
<evidence type="ECO:0000256" key="3">
    <source>
        <dbReference type="ARBA" id="ARBA00022722"/>
    </source>
</evidence>
<organism evidence="8 11">
    <name type="scientific">Perkinsus olseni</name>
    <name type="common">Perkinsus atlanticus</name>
    <dbReference type="NCBI Taxonomy" id="32597"/>
    <lineage>
        <taxon>Eukaryota</taxon>
        <taxon>Sar</taxon>
        <taxon>Alveolata</taxon>
        <taxon>Perkinsozoa</taxon>
        <taxon>Perkinsea</taxon>
        <taxon>Perkinsida</taxon>
        <taxon>Perkinsidae</taxon>
        <taxon>Perkinsus</taxon>
    </lineage>
</organism>
<dbReference type="InterPro" id="IPR043502">
    <property type="entry name" value="DNA/RNA_pol_sf"/>
</dbReference>
<sequence>MAGVPADRKKQYMRLPLERGVRSLSTRIREKIQVAQKKGVEWVPDANRSNPLVLYTDASNTGWGFKVMQDDRVLARGSGRWPKAQKLWGMPTKEAMAALRGLTATPTSWAEGLPIKWMTDSATTLSALDKKNFT</sequence>
<dbReference type="Proteomes" id="UP000553632">
    <property type="component" value="Unassembled WGS sequence"/>
</dbReference>
<evidence type="ECO:0000259" key="7">
    <source>
        <dbReference type="Pfam" id="PF17917"/>
    </source>
</evidence>
<evidence type="ECO:0000256" key="6">
    <source>
        <dbReference type="ARBA" id="ARBA00022918"/>
    </source>
</evidence>
<dbReference type="Pfam" id="PF17917">
    <property type="entry name" value="RT_RNaseH"/>
    <property type="match status" value="1"/>
</dbReference>
<dbReference type="Proteomes" id="UP000574390">
    <property type="component" value="Unassembled WGS sequence"/>
</dbReference>
<comment type="caution">
    <text evidence="8">The sequence shown here is derived from an EMBL/GenBank/DDBJ whole genome shotgun (WGS) entry which is preliminary data.</text>
</comment>
<reference evidence="10 11" key="1">
    <citation type="submission" date="2020-04" db="EMBL/GenBank/DDBJ databases">
        <title>Perkinsus olseni comparative genomics.</title>
        <authorList>
            <person name="Bogema D.R."/>
        </authorList>
    </citation>
    <scope>NUCLEOTIDE SEQUENCE [LARGE SCALE GENOMIC DNA]</scope>
    <source>
        <strain evidence="8">ATCC PRA-205</strain>
        <strain evidence="9 10">ATCC PRA-207</strain>
    </source>
</reference>
<dbReference type="SUPFAM" id="SSF56672">
    <property type="entry name" value="DNA/RNA polymerases"/>
    <property type="match status" value="1"/>
</dbReference>
<protein>
    <recommendedName>
        <fullName evidence="7">Reverse transcriptase RNase H-like domain-containing protein</fullName>
    </recommendedName>
</protein>
<dbReference type="GO" id="GO:0004519">
    <property type="term" value="F:endonuclease activity"/>
    <property type="evidence" value="ECO:0007669"/>
    <property type="project" value="UniProtKB-KW"/>
</dbReference>
<evidence type="ECO:0000256" key="4">
    <source>
        <dbReference type="ARBA" id="ARBA00022759"/>
    </source>
</evidence>
<keyword evidence="4" id="KW-0255">Endonuclease</keyword>
<keyword evidence="3" id="KW-0540">Nuclease</keyword>
<keyword evidence="6" id="KW-0695">RNA-directed DNA polymerase</keyword>
<keyword evidence="5" id="KW-0378">Hydrolase</keyword>
<evidence type="ECO:0000313" key="11">
    <source>
        <dbReference type="Proteomes" id="UP000574390"/>
    </source>
</evidence>
<name>A0A7J6TT54_PEROL</name>
<evidence type="ECO:0000256" key="5">
    <source>
        <dbReference type="ARBA" id="ARBA00022801"/>
    </source>
</evidence>
<proteinExistence type="predicted"/>